<feature type="domain" description="3-hydroxyisobutyrate dehydrogenase-like NAD-binding" evidence="2">
    <location>
        <begin position="244"/>
        <end position="331"/>
    </location>
</feature>
<dbReference type="InterPro" id="IPR036291">
    <property type="entry name" value="NAD(P)-bd_dom_sf"/>
</dbReference>
<dbReference type="Pfam" id="PF03446">
    <property type="entry name" value="NAD_binding_2"/>
    <property type="match status" value="1"/>
</dbReference>
<dbReference type="Gene3D" id="1.10.1040.10">
    <property type="entry name" value="N-(1-d-carboxylethyl)-l-norvaline Dehydrogenase, domain 2"/>
    <property type="match status" value="1"/>
</dbReference>
<dbReference type="SUPFAM" id="SSF48179">
    <property type="entry name" value="6-phosphogluconate dehydrogenase C-terminal domain-like"/>
    <property type="match status" value="1"/>
</dbReference>
<accession>A0A381VS75</accession>
<reference evidence="3" key="1">
    <citation type="submission" date="2018-05" db="EMBL/GenBank/DDBJ databases">
        <authorList>
            <person name="Lanie J.A."/>
            <person name="Ng W.-L."/>
            <person name="Kazmierczak K.M."/>
            <person name="Andrzejewski T.M."/>
            <person name="Davidsen T.M."/>
            <person name="Wayne K.J."/>
            <person name="Tettelin H."/>
            <person name="Glass J.I."/>
            <person name="Rusch D."/>
            <person name="Podicherti R."/>
            <person name="Tsui H.-C.T."/>
            <person name="Winkler M.E."/>
        </authorList>
    </citation>
    <scope>NUCLEOTIDE SEQUENCE</scope>
</reference>
<dbReference type="InterPro" id="IPR008927">
    <property type="entry name" value="6-PGluconate_DH-like_C_sf"/>
</dbReference>
<dbReference type="GO" id="GO:0050661">
    <property type="term" value="F:NADP binding"/>
    <property type="evidence" value="ECO:0007669"/>
    <property type="project" value="InterPro"/>
</dbReference>
<dbReference type="Gene3D" id="3.40.50.720">
    <property type="entry name" value="NAD(P)-binding Rossmann-like Domain"/>
    <property type="match status" value="1"/>
</dbReference>
<evidence type="ECO:0000259" key="1">
    <source>
        <dbReference type="Pfam" id="PF03446"/>
    </source>
</evidence>
<proteinExistence type="predicted"/>
<dbReference type="GO" id="GO:0051287">
    <property type="term" value="F:NAD binding"/>
    <property type="evidence" value="ECO:0007669"/>
    <property type="project" value="InterPro"/>
</dbReference>
<feature type="domain" description="6-phosphogluconate dehydrogenase NADP-binding" evidence="1">
    <location>
        <begin position="83"/>
        <end position="239"/>
    </location>
</feature>
<evidence type="ECO:0000313" key="3">
    <source>
        <dbReference type="EMBL" id="SVA43172.1"/>
    </source>
</evidence>
<dbReference type="PANTHER" id="PTHR43060">
    <property type="entry name" value="3-HYDROXYISOBUTYRATE DEHYDROGENASE-LIKE 1, MITOCHONDRIAL-RELATED"/>
    <property type="match status" value="1"/>
</dbReference>
<sequence length="354" mass="38670">MTRYVKPWRQGREILRGRIRPVEAPSVIDKYHSAEGSRTESCNINFSLSELFVWPTAPVRRRPLERAGIRQQKGERDMGKDVVGIAGCGAMGLPMALRLADAGYEVWGHDVRPAAEFGGFASRMVADAAGFSERCNIVISVVRDAAQTRALLFGDSQGIVRGPQIPDVLVISSTLSPRFVRQLCEELPEGVALVDAPMSGAPYRARSGTLSFMLGGSDDVLERLIPLFRVMGQDIFRMGSVSMGMTTKVLNNYCAATSVVATHRVLGMARALGLDQRYLLKVMKVSSGSNWFADHIDQIDWAREGYSASNTVGIVEKDVESVLDAISEHPAVLHAPLDDALLASLRTLEPLEID</sequence>
<evidence type="ECO:0000259" key="2">
    <source>
        <dbReference type="Pfam" id="PF14833"/>
    </source>
</evidence>
<dbReference type="AlphaFoldDB" id="A0A381VS75"/>
<dbReference type="EMBL" id="UINC01009635">
    <property type="protein sequence ID" value="SVA43172.1"/>
    <property type="molecule type" value="Genomic_DNA"/>
</dbReference>
<dbReference type="InterPro" id="IPR013328">
    <property type="entry name" value="6PGD_dom2"/>
</dbReference>
<dbReference type="Pfam" id="PF14833">
    <property type="entry name" value="NAD_binding_11"/>
    <property type="match status" value="1"/>
</dbReference>
<dbReference type="SUPFAM" id="SSF51735">
    <property type="entry name" value="NAD(P)-binding Rossmann-fold domains"/>
    <property type="match status" value="1"/>
</dbReference>
<name>A0A381VS75_9ZZZZ</name>
<organism evidence="3">
    <name type="scientific">marine metagenome</name>
    <dbReference type="NCBI Taxonomy" id="408172"/>
    <lineage>
        <taxon>unclassified sequences</taxon>
        <taxon>metagenomes</taxon>
        <taxon>ecological metagenomes</taxon>
    </lineage>
</organism>
<gene>
    <name evidence="3" type="ORF">METZ01_LOCUS96026</name>
</gene>
<dbReference type="InterPro" id="IPR006115">
    <property type="entry name" value="6PGDH_NADP-bd"/>
</dbReference>
<dbReference type="PANTHER" id="PTHR43060:SF15">
    <property type="entry name" value="3-HYDROXYISOBUTYRATE DEHYDROGENASE-LIKE 1, MITOCHONDRIAL-RELATED"/>
    <property type="match status" value="1"/>
</dbReference>
<evidence type="ECO:0008006" key="4">
    <source>
        <dbReference type="Google" id="ProtNLM"/>
    </source>
</evidence>
<dbReference type="InterPro" id="IPR029154">
    <property type="entry name" value="HIBADH-like_NADP-bd"/>
</dbReference>
<protein>
    <recommendedName>
        <fullName evidence="4">6-phosphogluconate dehydrogenase NADP-binding domain-containing protein</fullName>
    </recommendedName>
</protein>